<reference evidence="3 4" key="1">
    <citation type="submission" date="2018-02" db="EMBL/GenBank/DDBJ databases">
        <title>Genome sequence of the basidiomycete white-rot fungus Phlebia centrifuga.</title>
        <authorList>
            <person name="Granchi Z."/>
            <person name="Peng M."/>
            <person name="de Vries R.P."/>
            <person name="Hilden K."/>
            <person name="Makela M.R."/>
            <person name="Grigoriev I."/>
            <person name="Riley R."/>
        </authorList>
    </citation>
    <scope>NUCLEOTIDE SEQUENCE [LARGE SCALE GENOMIC DNA]</scope>
    <source>
        <strain evidence="3 4">FBCC195</strain>
    </source>
</reference>
<evidence type="ECO:0000313" key="3">
    <source>
        <dbReference type="EMBL" id="PSR89006.1"/>
    </source>
</evidence>
<feature type="domain" description="DUF6533" evidence="2">
    <location>
        <begin position="9"/>
        <end position="50"/>
    </location>
</feature>
<dbReference type="OrthoDB" id="3251775at2759"/>
<name>A0A2R6PD12_9APHY</name>
<feature type="non-terminal residue" evidence="3">
    <location>
        <position position="1"/>
    </location>
</feature>
<feature type="transmembrane region" description="Helical" evidence="1">
    <location>
        <begin position="34"/>
        <end position="56"/>
    </location>
</feature>
<dbReference type="Proteomes" id="UP000186601">
    <property type="component" value="Unassembled WGS sequence"/>
</dbReference>
<dbReference type="AlphaFoldDB" id="A0A2R6PD12"/>
<keyword evidence="1" id="KW-0472">Membrane</keyword>
<evidence type="ECO:0000256" key="1">
    <source>
        <dbReference type="SAM" id="Phobius"/>
    </source>
</evidence>
<organism evidence="3 4">
    <name type="scientific">Hermanssonia centrifuga</name>
    <dbReference type="NCBI Taxonomy" id="98765"/>
    <lineage>
        <taxon>Eukaryota</taxon>
        <taxon>Fungi</taxon>
        <taxon>Dikarya</taxon>
        <taxon>Basidiomycota</taxon>
        <taxon>Agaricomycotina</taxon>
        <taxon>Agaricomycetes</taxon>
        <taxon>Polyporales</taxon>
        <taxon>Meruliaceae</taxon>
        <taxon>Hermanssonia</taxon>
    </lineage>
</organism>
<dbReference type="EMBL" id="MLYV02000501">
    <property type="protein sequence ID" value="PSR89006.1"/>
    <property type="molecule type" value="Genomic_DNA"/>
</dbReference>
<evidence type="ECO:0000259" key="2">
    <source>
        <dbReference type="Pfam" id="PF20151"/>
    </source>
</evidence>
<feature type="transmembrane region" description="Helical" evidence="1">
    <location>
        <begin position="6"/>
        <end position="22"/>
    </location>
</feature>
<keyword evidence="1" id="KW-0812">Transmembrane</keyword>
<keyword evidence="4" id="KW-1185">Reference proteome</keyword>
<sequence>LTETFAIWSMTALAAYEYILTVNQEVAMIWRRKWTLVTWLFVTNRYIMIAVIIWGVSPDTAQYLFKIAKVIFTVDPVFGAYCGNDTGNISASTNFKLTPILISRFLLNLRQLGEPENETQSRFNSRVSIPGFRVPTLESVVGNMGADLDHGPTKEVDEGADIPVNGGHLAEAALNGISENGPGVLVTENVYGNQELPSHMA</sequence>
<protein>
    <recommendedName>
        <fullName evidence="2">DUF6533 domain-containing protein</fullName>
    </recommendedName>
</protein>
<gene>
    <name evidence="3" type="ORF">PHLCEN_2v4968</name>
</gene>
<comment type="caution">
    <text evidence="3">The sequence shown here is derived from an EMBL/GenBank/DDBJ whole genome shotgun (WGS) entry which is preliminary data.</text>
</comment>
<evidence type="ECO:0000313" key="4">
    <source>
        <dbReference type="Proteomes" id="UP000186601"/>
    </source>
</evidence>
<accession>A0A2R6PD12</accession>
<dbReference type="Pfam" id="PF20151">
    <property type="entry name" value="DUF6533"/>
    <property type="match status" value="1"/>
</dbReference>
<keyword evidence="1" id="KW-1133">Transmembrane helix</keyword>
<proteinExistence type="predicted"/>
<dbReference type="InterPro" id="IPR045340">
    <property type="entry name" value="DUF6533"/>
</dbReference>